<organism evidence="8 9">
    <name type="scientific">Halalkalibacter kiskunsagensis</name>
    <dbReference type="NCBI Taxonomy" id="1548599"/>
    <lineage>
        <taxon>Bacteria</taxon>
        <taxon>Bacillati</taxon>
        <taxon>Bacillota</taxon>
        <taxon>Bacilli</taxon>
        <taxon>Bacillales</taxon>
        <taxon>Bacillaceae</taxon>
        <taxon>Halalkalibacter</taxon>
    </lineage>
</organism>
<dbReference type="NCBIfam" id="TIGR00488">
    <property type="entry name" value="bis(5'-nucleosyl)-tetraphosphatase (symmetrical) YqeK"/>
    <property type="match status" value="1"/>
</dbReference>
<reference evidence="8 9" key="1">
    <citation type="submission" date="2024-09" db="EMBL/GenBank/DDBJ databases">
        <authorList>
            <person name="Sun Q."/>
            <person name="Mori K."/>
        </authorList>
    </citation>
    <scope>NUCLEOTIDE SEQUENCE [LARGE SCALE GENOMIC DNA]</scope>
    <source>
        <strain evidence="8 9">NCAIM B.02610</strain>
    </source>
</reference>
<dbReference type="EMBL" id="JBHLUX010000094">
    <property type="protein sequence ID" value="MFC0473427.1"/>
    <property type="molecule type" value="Genomic_DNA"/>
</dbReference>
<keyword evidence="2" id="KW-0479">Metal-binding</keyword>
<dbReference type="CDD" id="cd00077">
    <property type="entry name" value="HDc"/>
    <property type="match status" value="1"/>
</dbReference>
<dbReference type="PANTHER" id="PTHR35795:SF1">
    <property type="entry name" value="BIS(5'-NUCLEOSYL)-TETRAPHOSPHATASE, SYMMETRICAL"/>
    <property type="match status" value="1"/>
</dbReference>
<proteinExistence type="predicted"/>
<keyword evidence="9" id="KW-1185">Reference proteome</keyword>
<dbReference type="PROSITE" id="PS51831">
    <property type="entry name" value="HD"/>
    <property type="match status" value="1"/>
</dbReference>
<evidence type="ECO:0000256" key="1">
    <source>
        <dbReference type="ARBA" id="ARBA00012506"/>
    </source>
</evidence>
<dbReference type="Proteomes" id="UP001589838">
    <property type="component" value="Unassembled WGS sequence"/>
</dbReference>
<dbReference type="EC" id="3.6.1.41" evidence="1"/>
<accession>A0ABV6KJC2</accession>
<dbReference type="SMART" id="SM00471">
    <property type="entry name" value="HDc"/>
    <property type="match status" value="1"/>
</dbReference>
<evidence type="ECO:0000256" key="4">
    <source>
        <dbReference type="ARBA" id="ARBA00022801"/>
    </source>
</evidence>
<name>A0ABV6KJC2_9BACI</name>
<sequence length="193" mass="22183">MNREQALAIVKLNLTDHRYTHTLGVVDTAVELADRFGANREKVELAAVFHDYAKFRDKEEMKRLVEEKLSDKSCLGFGDELLHAPCGAYFVEHEVGLTDQEILNGIRYHTTGRPDMTLLEKIVFLADYIEPGRKFKGVEDVRKLAKKDLDEAIIQVLENTIAFLMKRRQLVFPDTLATYNQLITNKRRSDISE</sequence>
<dbReference type="InterPro" id="IPR003607">
    <property type="entry name" value="HD/PDEase_dom"/>
</dbReference>
<dbReference type="InterPro" id="IPR006674">
    <property type="entry name" value="HD_domain"/>
</dbReference>
<comment type="catalytic activity">
    <reaction evidence="6">
        <text>P(1),P(4)-bis(5'-adenosyl) tetraphosphate + H2O = 2 ADP + 2 H(+)</text>
        <dbReference type="Rhea" id="RHEA:24252"/>
        <dbReference type="ChEBI" id="CHEBI:15377"/>
        <dbReference type="ChEBI" id="CHEBI:15378"/>
        <dbReference type="ChEBI" id="CHEBI:58141"/>
        <dbReference type="ChEBI" id="CHEBI:456216"/>
        <dbReference type="EC" id="3.6.1.41"/>
    </reaction>
</comment>
<dbReference type="GO" id="GO:0008803">
    <property type="term" value="F:bis(5'-nucleosyl)-tetraphosphatase (symmetrical) activity"/>
    <property type="evidence" value="ECO:0007669"/>
    <property type="project" value="UniProtKB-EC"/>
</dbReference>
<comment type="caution">
    <text evidence="8">The sequence shown here is derived from an EMBL/GenBank/DDBJ whole genome shotgun (WGS) entry which is preliminary data.</text>
</comment>
<keyword evidence="5" id="KW-0408">Iron</keyword>
<dbReference type="SUPFAM" id="SSF109604">
    <property type="entry name" value="HD-domain/PDEase-like"/>
    <property type="match status" value="1"/>
</dbReference>
<dbReference type="Gene3D" id="1.10.3210.10">
    <property type="entry name" value="Hypothetical protein af1432"/>
    <property type="match status" value="1"/>
</dbReference>
<gene>
    <name evidence="8" type="primary">yqeK</name>
    <name evidence="8" type="ORF">ACFFHM_23695</name>
</gene>
<dbReference type="RefSeq" id="WP_335961903.1">
    <property type="nucleotide sequence ID" value="NZ_JAXBLX010000022.1"/>
</dbReference>
<evidence type="ECO:0000256" key="6">
    <source>
        <dbReference type="ARBA" id="ARBA00049417"/>
    </source>
</evidence>
<dbReference type="InterPro" id="IPR005249">
    <property type="entry name" value="YqeK"/>
</dbReference>
<protein>
    <recommendedName>
        <fullName evidence="1">bis(5'-nucleosyl)-tetraphosphatase (symmetrical)</fullName>
        <ecNumber evidence="1">3.6.1.41</ecNumber>
    </recommendedName>
</protein>
<evidence type="ECO:0000313" key="9">
    <source>
        <dbReference type="Proteomes" id="UP001589838"/>
    </source>
</evidence>
<dbReference type="Pfam" id="PF01966">
    <property type="entry name" value="HD"/>
    <property type="match status" value="1"/>
</dbReference>
<evidence type="ECO:0000259" key="7">
    <source>
        <dbReference type="PROSITE" id="PS51831"/>
    </source>
</evidence>
<keyword evidence="3" id="KW-0547">Nucleotide-binding</keyword>
<evidence type="ECO:0000256" key="5">
    <source>
        <dbReference type="ARBA" id="ARBA00023004"/>
    </source>
</evidence>
<evidence type="ECO:0000313" key="8">
    <source>
        <dbReference type="EMBL" id="MFC0473427.1"/>
    </source>
</evidence>
<evidence type="ECO:0000256" key="2">
    <source>
        <dbReference type="ARBA" id="ARBA00022723"/>
    </source>
</evidence>
<dbReference type="PANTHER" id="PTHR35795">
    <property type="entry name" value="SLR1885 PROTEIN"/>
    <property type="match status" value="1"/>
</dbReference>
<feature type="domain" description="HD" evidence="7">
    <location>
        <begin position="18"/>
        <end position="132"/>
    </location>
</feature>
<dbReference type="InterPro" id="IPR051094">
    <property type="entry name" value="Diverse_Catalytic_Enzymes"/>
</dbReference>
<keyword evidence="4 8" id="KW-0378">Hydrolase</keyword>
<evidence type="ECO:0000256" key="3">
    <source>
        <dbReference type="ARBA" id="ARBA00022741"/>
    </source>
</evidence>